<keyword evidence="5 7" id="KW-0472">Membrane</keyword>
<dbReference type="EMBL" id="JAOTPO010000019">
    <property type="protein sequence ID" value="MDE5415717.1"/>
    <property type="molecule type" value="Genomic_DNA"/>
</dbReference>
<sequence>METIKGTVVKVTEQHIVLLTTDGRFKNVPRSTSEVPLIGQSFTHIEKSKRIFPIYKVASAAAALFLMIVTYFIFPFSGDGKEVYIISLDINPSFEIATNGDFKVVRAEGLNEEGSEIIEALHWNDNLYTVIDEIIDMTIEAGYIEQHIEPVVVTSVIPLEETSEPFIDELKEAIDTSLEKNETIVPVSVSLDEKETYEEAKQFNMSVNYYKEFKQLEKRGIVQNPNEIKGRTISELKRMEKQPERARERSNSSNGQSKKKNDAPPKDEKKKTSNENQLDKQEGNKGKPSENKGNAPSERGKPSENKGNAPSERGKPSENRGNAPSERGKPAEIKGNSNSNPGKQQKEIKGPPSPPPGQQKREERSNAPKQPPGQQNRNNN</sequence>
<dbReference type="RefSeq" id="WP_275120317.1">
    <property type="nucleotide sequence ID" value="NZ_JAOTPO010000019.1"/>
</dbReference>
<evidence type="ECO:0000256" key="4">
    <source>
        <dbReference type="ARBA" id="ARBA00022989"/>
    </source>
</evidence>
<feature type="compositionally biased region" description="Basic and acidic residues" evidence="6">
    <location>
        <begin position="259"/>
        <end position="290"/>
    </location>
</feature>
<dbReference type="Pfam" id="PF23750">
    <property type="entry name" value="RsgI_M"/>
    <property type="match status" value="1"/>
</dbReference>
<feature type="compositionally biased region" description="Basic and acidic residues" evidence="6">
    <location>
        <begin position="229"/>
        <end position="250"/>
    </location>
</feature>
<dbReference type="InterPro" id="IPR024449">
    <property type="entry name" value="Anti-sigma_RsgI_N"/>
</dbReference>
<dbReference type="PROSITE" id="PS51849">
    <property type="entry name" value="RSGI_N"/>
    <property type="match status" value="1"/>
</dbReference>
<gene>
    <name evidence="9" type="ORF">N7Z68_20420</name>
</gene>
<keyword evidence="4 7" id="KW-1133">Transmembrane helix</keyword>
<reference evidence="9" key="1">
    <citation type="submission" date="2024-05" db="EMBL/GenBank/DDBJ databases">
        <title>Alkalihalobacillus sp. strain MEB203 novel alkaliphilic bacterium from Lonar Lake, India.</title>
        <authorList>
            <person name="Joshi A."/>
            <person name="Thite S."/>
            <person name="Mengade P."/>
        </authorList>
    </citation>
    <scope>NUCLEOTIDE SEQUENCE</scope>
    <source>
        <strain evidence="9">MEB 203</strain>
    </source>
</reference>
<evidence type="ECO:0000256" key="3">
    <source>
        <dbReference type="ARBA" id="ARBA00022692"/>
    </source>
</evidence>
<evidence type="ECO:0000256" key="5">
    <source>
        <dbReference type="ARBA" id="ARBA00023136"/>
    </source>
</evidence>
<evidence type="ECO:0000256" key="7">
    <source>
        <dbReference type="SAM" id="Phobius"/>
    </source>
</evidence>
<evidence type="ECO:0000313" key="9">
    <source>
        <dbReference type="EMBL" id="MDE5415717.1"/>
    </source>
</evidence>
<evidence type="ECO:0000256" key="6">
    <source>
        <dbReference type="SAM" id="MobiDB-lite"/>
    </source>
</evidence>
<evidence type="ECO:0000313" key="10">
    <source>
        <dbReference type="Proteomes" id="UP001148125"/>
    </source>
</evidence>
<feature type="transmembrane region" description="Helical" evidence="7">
    <location>
        <begin position="54"/>
        <end position="74"/>
    </location>
</feature>
<comment type="caution">
    <text evidence="9">The sequence shown here is derived from an EMBL/GenBank/DDBJ whole genome shotgun (WGS) entry which is preliminary data.</text>
</comment>
<feature type="region of interest" description="Disordered" evidence="6">
    <location>
        <begin position="229"/>
        <end position="380"/>
    </location>
</feature>
<comment type="subcellular location">
    <subcellularLocation>
        <location evidence="1">Cell membrane</location>
        <topology evidence="1">Single-pass membrane protein</topology>
    </subcellularLocation>
</comment>
<protein>
    <recommendedName>
        <fullName evidence="8">RsgI N-terminal anti-sigma domain-containing protein</fullName>
    </recommendedName>
</protein>
<evidence type="ECO:0000256" key="2">
    <source>
        <dbReference type="ARBA" id="ARBA00022475"/>
    </source>
</evidence>
<evidence type="ECO:0000259" key="8">
    <source>
        <dbReference type="PROSITE" id="PS51849"/>
    </source>
</evidence>
<accession>A0ABT5VJT6</accession>
<keyword evidence="10" id="KW-1185">Reference proteome</keyword>
<proteinExistence type="predicted"/>
<feature type="domain" description="RsgI N-terminal anti-sigma" evidence="8">
    <location>
        <begin position="4"/>
        <end position="53"/>
    </location>
</feature>
<keyword evidence="3 7" id="KW-0812">Transmembrane</keyword>
<dbReference type="Proteomes" id="UP001148125">
    <property type="component" value="Unassembled WGS sequence"/>
</dbReference>
<dbReference type="Pfam" id="PF12791">
    <property type="entry name" value="RsgI_N"/>
    <property type="match status" value="1"/>
</dbReference>
<evidence type="ECO:0000256" key="1">
    <source>
        <dbReference type="ARBA" id="ARBA00004162"/>
    </source>
</evidence>
<organism evidence="9 10">
    <name type="scientific">Alkalihalobacterium chitinilyticum</name>
    <dbReference type="NCBI Taxonomy" id="2980103"/>
    <lineage>
        <taxon>Bacteria</taxon>
        <taxon>Bacillati</taxon>
        <taxon>Bacillota</taxon>
        <taxon>Bacilli</taxon>
        <taxon>Bacillales</taxon>
        <taxon>Bacillaceae</taxon>
        <taxon>Alkalihalobacterium</taxon>
    </lineage>
</organism>
<dbReference type="InterPro" id="IPR055431">
    <property type="entry name" value="RsgI_M"/>
</dbReference>
<name>A0ABT5VJT6_9BACI</name>
<keyword evidence="2" id="KW-1003">Cell membrane</keyword>